<dbReference type="RefSeq" id="WP_165886190.1">
    <property type="nucleotide sequence ID" value="NZ_CP119676.1"/>
</dbReference>
<comment type="caution">
    <text evidence="3">The sequence shown here is derived from an EMBL/GenBank/DDBJ whole genome shotgun (WGS) entry which is preliminary data.</text>
</comment>
<feature type="domain" description="Heparinase II/III-like C-terminal" evidence="2">
    <location>
        <begin position="315"/>
        <end position="557"/>
    </location>
</feature>
<sequence length="563" mass="61467">MTDDIPPPSVNDPLAATPSHPRDGAPWLHAVFASAPYRLTLWAPPPRGLTPLAGRPWPGAPDVGALLTDGEFTFDGERHRLAAIYALPEDVSRPWLEKLHGFHWLNDLSVSSDPRARYQARIHIDGWLGRYQNYVPLPWRADILSERLINWIWNFEFLARGAPDAFERRLLGAIERQCRHLARVAGPRRDGAGRIHRAKALIFCACALPGKTRLLHRALKQLERGLALQVLADGGHVERNPERLLDVLRDCIDVRAVLLGAGQNVPAEVQGAIDRIAPMVRAMRHGDGGLALFNGAHEGARDAIDLLLAQADTRSQAPASAPHTGFQRLGAANTLVIMDTGAPSQDIGYDTHAGTLSFEMSSGKNRIVVNCGARNDASDPWHGALRATAAHSTLGLGGHDSSTFTPAGAVRRAARVTHCERRPSDEGILVEAAHDGYVEKFGLIHHRALFLAHDGLSLRGEDRLDPAAAPRDDGADLRAIAFDIRFHLHPTVQVSPVQGGHGVLLKIGRKEIWRMRANGAEVALEESVYLGREDGRKRSEQIVLRGKTSAAGALVKWAFIREA</sequence>
<evidence type="ECO:0000313" key="4">
    <source>
        <dbReference type="Proteomes" id="UP000295304"/>
    </source>
</evidence>
<evidence type="ECO:0000256" key="1">
    <source>
        <dbReference type="ARBA" id="ARBA00004196"/>
    </source>
</evidence>
<keyword evidence="4" id="KW-1185">Reference proteome</keyword>
<dbReference type="Gene3D" id="1.50.10.100">
    <property type="entry name" value="Chondroitin AC/alginate lyase"/>
    <property type="match status" value="1"/>
</dbReference>
<evidence type="ECO:0000259" key="2">
    <source>
        <dbReference type="Pfam" id="PF07940"/>
    </source>
</evidence>
<proteinExistence type="predicted"/>
<dbReference type="Pfam" id="PF07940">
    <property type="entry name" value="Hepar_II_III_C"/>
    <property type="match status" value="1"/>
</dbReference>
<name>A0A4R3JFZ5_9PROT</name>
<dbReference type="Proteomes" id="UP000295304">
    <property type="component" value="Unassembled WGS sequence"/>
</dbReference>
<protein>
    <submittedName>
        <fullName evidence="3">Putative heparinase superfamily protein</fullName>
    </submittedName>
</protein>
<dbReference type="GO" id="GO:0016829">
    <property type="term" value="F:lyase activity"/>
    <property type="evidence" value="ECO:0007669"/>
    <property type="project" value="InterPro"/>
</dbReference>
<accession>A0A4R3JFZ5</accession>
<gene>
    <name evidence="3" type="ORF">EDD55_101154</name>
</gene>
<dbReference type="EMBL" id="SLZW01000001">
    <property type="protein sequence ID" value="TCS64824.1"/>
    <property type="molecule type" value="Genomic_DNA"/>
</dbReference>
<dbReference type="GO" id="GO:0030313">
    <property type="term" value="C:cell envelope"/>
    <property type="evidence" value="ECO:0007669"/>
    <property type="project" value="UniProtKB-SubCell"/>
</dbReference>
<dbReference type="InterPro" id="IPR008929">
    <property type="entry name" value="Chondroitin_lyas"/>
</dbReference>
<dbReference type="Gene3D" id="2.70.98.70">
    <property type="match status" value="1"/>
</dbReference>
<evidence type="ECO:0000313" key="3">
    <source>
        <dbReference type="EMBL" id="TCS64824.1"/>
    </source>
</evidence>
<comment type="subcellular location">
    <subcellularLocation>
        <location evidence="1">Cell envelope</location>
    </subcellularLocation>
</comment>
<dbReference type="InterPro" id="IPR012480">
    <property type="entry name" value="Hepar_II_III_C"/>
</dbReference>
<dbReference type="AlphaFoldDB" id="A0A4R3JFZ5"/>
<reference evidence="3 4" key="1">
    <citation type="submission" date="2019-03" db="EMBL/GenBank/DDBJ databases">
        <title>Genomic Encyclopedia of Type Strains, Phase IV (KMG-IV): sequencing the most valuable type-strain genomes for metagenomic binning, comparative biology and taxonomic classification.</title>
        <authorList>
            <person name="Goeker M."/>
        </authorList>
    </citation>
    <scope>NUCLEOTIDE SEQUENCE [LARGE SCALE GENOMIC DNA]</scope>
    <source>
        <strain evidence="3 4">DSM 101688</strain>
    </source>
</reference>
<organism evidence="3 4">
    <name type="scientific">Varunaivibrio sulfuroxidans</name>
    <dbReference type="NCBI Taxonomy" id="1773489"/>
    <lineage>
        <taxon>Bacteria</taxon>
        <taxon>Pseudomonadati</taxon>
        <taxon>Pseudomonadota</taxon>
        <taxon>Alphaproteobacteria</taxon>
        <taxon>Rhodospirillales</taxon>
        <taxon>Magnetovibrionaceae</taxon>
        <taxon>Varunaivibrio</taxon>
    </lineage>
</organism>